<dbReference type="AlphaFoldDB" id="A0A1B7JXN6"/>
<evidence type="ECO:0000259" key="1">
    <source>
        <dbReference type="Pfam" id="PF11726"/>
    </source>
</evidence>
<reference evidence="2 3" key="1">
    <citation type="submission" date="2016-04" db="EMBL/GenBank/DDBJ databases">
        <title>ATOL: Assembling a taxonomically balanced genome-scale reconstruction of the evolutionary history of the Enterobacteriaceae.</title>
        <authorList>
            <person name="Plunkett G.III."/>
            <person name="Neeno-Eckwall E.C."/>
            <person name="Glasner J.D."/>
            <person name="Perna N.T."/>
        </authorList>
    </citation>
    <scope>NUCLEOTIDE SEQUENCE [LARGE SCALE GENOMIC DNA]</scope>
    <source>
        <strain evidence="2 3">ATCC 35613</strain>
    </source>
</reference>
<feature type="domain" description="YagK/YfjJ C-terminal" evidence="1">
    <location>
        <begin position="22"/>
        <end position="191"/>
    </location>
</feature>
<dbReference type="InterPro" id="IPR057271">
    <property type="entry name" value="YagK_YfjJ_C"/>
</dbReference>
<proteinExistence type="predicted"/>
<evidence type="ECO:0000313" key="3">
    <source>
        <dbReference type="Proteomes" id="UP000078224"/>
    </source>
</evidence>
<accession>A0A1B7JXN6</accession>
<protein>
    <recommendedName>
        <fullName evidence="1">YagK/YfjJ C-terminal domain-containing protein</fullName>
    </recommendedName>
</protein>
<name>A0A1B7JXN6_9GAMM</name>
<organism evidence="2 3">
    <name type="scientific">Providencia heimbachae ATCC 35613</name>
    <dbReference type="NCBI Taxonomy" id="1354272"/>
    <lineage>
        <taxon>Bacteria</taxon>
        <taxon>Pseudomonadati</taxon>
        <taxon>Pseudomonadota</taxon>
        <taxon>Gammaproteobacteria</taxon>
        <taxon>Enterobacterales</taxon>
        <taxon>Morganellaceae</taxon>
        <taxon>Providencia</taxon>
    </lineage>
</organism>
<dbReference type="PATRIC" id="fig|1354272.4.peg.1571"/>
<evidence type="ECO:0000313" key="2">
    <source>
        <dbReference type="EMBL" id="OAT52683.1"/>
    </source>
</evidence>
<dbReference type="EMBL" id="LXEW01000022">
    <property type="protein sequence ID" value="OAT52683.1"/>
    <property type="molecule type" value="Genomic_DNA"/>
</dbReference>
<sequence length="192" mass="22669">MSKGTHNLYYQKRIEQAINKSLSEFKRLSIFRIDLRSPYGRIDYKDDHKVNTRFFESLKRRIMVDVKNKSHLWGRNLRVNVDYVWVREVGPINQKTHYHVALLLNKDVYYSTGHYHEGNNLAALIINAWDSALGLFNNPQKGLVQFSSCHYLEQEKIGFEQAYINTMHALSYLAKDYSKPYHDRFRCFGGSQ</sequence>
<keyword evidence="3" id="KW-1185">Reference proteome</keyword>
<dbReference type="Proteomes" id="UP000078224">
    <property type="component" value="Unassembled WGS sequence"/>
</dbReference>
<dbReference type="RefSeq" id="WP_068908285.1">
    <property type="nucleotide sequence ID" value="NZ_LXEW01000022.1"/>
</dbReference>
<dbReference type="Pfam" id="PF11726">
    <property type="entry name" value="YagK_YfjJ_C"/>
    <property type="match status" value="1"/>
</dbReference>
<comment type="caution">
    <text evidence="2">The sequence shown here is derived from an EMBL/GenBank/DDBJ whole genome shotgun (WGS) entry which is preliminary data.</text>
</comment>
<gene>
    <name evidence="2" type="ORF">M998_1545</name>
</gene>